<dbReference type="InterPro" id="IPR041049">
    <property type="entry name" value="DUF5615"/>
</dbReference>
<protein>
    <recommendedName>
        <fullName evidence="1">DUF5615 domain-containing protein</fullName>
    </recommendedName>
</protein>
<evidence type="ECO:0000313" key="2">
    <source>
        <dbReference type="EMBL" id="RCK79325.1"/>
    </source>
</evidence>
<dbReference type="Pfam" id="PF18480">
    <property type="entry name" value="DUF5615"/>
    <property type="match status" value="1"/>
</dbReference>
<organism evidence="2 3">
    <name type="scientific">Candidatus Ozemobacter sibiricus</name>
    <dbReference type="NCBI Taxonomy" id="2268124"/>
    <lineage>
        <taxon>Bacteria</taxon>
        <taxon>Candidatus Ozemobacteria</taxon>
        <taxon>Candidatus Ozemobacterales</taxon>
        <taxon>Candidatus Ozemobacteraceae</taxon>
        <taxon>Candidatus Ozemobacter</taxon>
    </lineage>
</organism>
<sequence>MLRFKTDENLPREAADLLRRYGHEVQTVHEEGLAGASDRVIMAASLREKRILLTLDTDVADLRRYRPQDACGILVFRLKRHDKPALLLVLGKLIEVLAREDPTGKLWIIDERKIRIRD</sequence>
<evidence type="ECO:0000313" key="3">
    <source>
        <dbReference type="Proteomes" id="UP000252355"/>
    </source>
</evidence>
<gene>
    <name evidence="2" type="ORF">OZSIB_0196</name>
</gene>
<name>A0A367ZMH0_9BACT</name>
<dbReference type="AlphaFoldDB" id="A0A367ZMH0"/>
<feature type="domain" description="DUF5615" evidence="1">
    <location>
        <begin position="3"/>
        <end position="111"/>
    </location>
</feature>
<dbReference type="Proteomes" id="UP000252355">
    <property type="component" value="Unassembled WGS sequence"/>
</dbReference>
<evidence type="ECO:0000259" key="1">
    <source>
        <dbReference type="Pfam" id="PF18480"/>
    </source>
</evidence>
<comment type="caution">
    <text evidence="2">The sequence shown here is derived from an EMBL/GenBank/DDBJ whole genome shotgun (WGS) entry which is preliminary data.</text>
</comment>
<proteinExistence type="predicted"/>
<reference evidence="2 3" key="1">
    <citation type="submission" date="2018-05" db="EMBL/GenBank/DDBJ databases">
        <title>A metagenomic window into the 2 km-deep terrestrial subsurface aquifer revealed taxonomically and functionally diverse microbial community comprising novel uncultured bacterial lineages.</title>
        <authorList>
            <person name="Kadnikov V.V."/>
            <person name="Mardanov A.V."/>
            <person name="Beletsky A.V."/>
            <person name="Banks D."/>
            <person name="Pimenov N.V."/>
            <person name="Frank Y.A."/>
            <person name="Karnachuk O.V."/>
            <person name="Ravin N.V."/>
        </authorList>
    </citation>
    <scope>NUCLEOTIDE SEQUENCE [LARGE SCALE GENOMIC DNA]</scope>
    <source>
        <strain evidence="2">BY5</strain>
    </source>
</reference>
<dbReference type="EMBL" id="QOQW01000014">
    <property type="protein sequence ID" value="RCK79325.1"/>
    <property type="molecule type" value="Genomic_DNA"/>
</dbReference>
<accession>A0A367ZMH0</accession>